<keyword evidence="10" id="KW-0496">Mitochondrion</keyword>
<comment type="subunit">
    <text evidence="4">Homotetramer.</text>
</comment>
<dbReference type="FunFam" id="3.40.640.10:FF:000004">
    <property type="entry name" value="Acetylornithine aminotransferase"/>
    <property type="match status" value="1"/>
</dbReference>
<protein>
    <recommendedName>
        <fullName evidence="5">alanine--glyoxylate transaminase</fullName>
        <ecNumber evidence="5">2.6.1.44</ecNumber>
    </recommendedName>
</protein>
<dbReference type="AlphaFoldDB" id="A0A644US66"/>
<evidence type="ECO:0000256" key="1">
    <source>
        <dbReference type="ARBA" id="ARBA00001933"/>
    </source>
</evidence>
<organism evidence="11">
    <name type="scientific">bioreactor metagenome</name>
    <dbReference type="NCBI Taxonomy" id="1076179"/>
    <lineage>
        <taxon>unclassified sequences</taxon>
        <taxon>metagenomes</taxon>
        <taxon>ecological metagenomes</taxon>
    </lineage>
</organism>
<dbReference type="SUPFAM" id="SSF53383">
    <property type="entry name" value="PLP-dependent transferases"/>
    <property type="match status" value="1"/>
</dbReference>
<dbReference type="Pfam" id="PF00202">
    <property type="entry name" value="Aminotran_3"/>
    <property type="match status" value="1"/>
</dbReference>
<evidence type="ECO:0000256" key="7">
    <source>
        <dbReference type="ARBA" id="ARBA00022679"/>
    </source>
</evidence>
<evidence type="ECO:0000256" key="9">
    <source>
        <dbReference type="ARBA" id="ARBA00022946"/>
    </source>
</evidence>
<evidence type="ECO:0000256" key="6">
    <source>
        <dbReference type="ARBA" id="ARBA00022576"/>
    </source>
</evidence>
<dbReference type="InterPro" id="IPR015422">
    <property type="entry name" value="PyrdxlP-dep_Trfase_small"/>
</dbReference>
<dbReference type="PIRSF" id="PIRSF000521">
    <property type="entry name" value="Transaminase_4ab_Lys_Orn"/>
    <property type="match status" value="1"/>
</dbReference>
<reference evidence="11" key="1">
    <citation type="submission" date="2019-08" db="EMBL/GenBank/DDBJ databases">
        <authorList>
            <person name="Kucharzyk K."/>
            <person name="Murdoch R.W."/>
            <person name="Higgins S."/>
            <person name="Loffler F."/>
        </authorList>
    </citation>
    <scope>NUCLEOTIDE SEQUENCE</scope>
</reference>
<dbReference type="PROSITE" id="PS00600">
    <property type="entry name" value="AA_TRANSFER_CLASS_3"/>
    <property type="match status" value="1"/>
</dbReference>
<dbReference type="PANTHER" id="PTHR45688">
    <property type="match status" value="1"/>
</dbReference>
<dbReference type="GO" id="GO:0008453">
    <property type="term" value="F:alanine-glyoxylate transaminase activity"/>
    <property type="evidence" value="ECO:0007669"/>
    <property type="project" value="UniProtKB-EC"/>
</dbReference>
<evidence type="ECO:0000256" key="5">
    <source>
        <dbReference type="ARBA" id="ARBA00013049"/>
    </source>
</evidence>
<dbReference type="Gene3D" id="3.40.640.10">
    <property type="entry name" value="Type I PLP-dependent aspartate aminotransferase-like (Major domain)"/>
    <property type="match status" value="1"/>
</dbReference>
<comment type="subcellular location">
    <subcellularLocation>
        <location evidence="2">Mitochondrion</location>
    </subcellularLocation>
</comment>
<sequence length="428" mass="46798">MKNYIGPEEVLRKKCDYLIPCVYHYYRQPMQLVKGEMQYLYDHTGKKYLDCFAGVSVVNCGHCNPTITKAICDQVNTLQHTCTIYLTQNIVDLAERLAEVTPGELTKSFFCSSGTEANEGAALLASIFTGHHEFISLRQGLHGRTKLTMSLTGLSLWRTDTAPVGGISFAPNAYCYRCPMNKKYPECDLACANEVETVINTATSGHVAAMFVETIQGNGGMITPPPGYFKRIKEILDKHNILLVVDEVQTGFGRTGKMFAIEHYGVVPDIMTVAKALGNGTPVGAFITRPEIADKYTRPGASTLGGNPVTSAAALATLDVITTNDLPARAAELGSYLKDGLVRLQEKYPLIGDVRGLGLMLGAEMVHPDKSPAMEQTDVILEKMKDRGFLIGKNGPNRNVLAFQPPLIIAKDDLDHLLNHLDDVLSEL</sequence>
<comment type="cofactor">
    <cofactor evidence="1">
        <name>pyridoxal 5'-phosphate</name>
        <dbReference type="ChEBI" id="CHEBI:597326"/>
    </cofactor>
</comment>
<dbReference type="GO" id="GO:0005739">
    <property type="term" value="C:mitochondrion"/>
    <property type="evidence" value="ECO:0007669"/>
    <property type="project" value="UniProtKB-SubCell"/>
</dbReference>
<evidence type="ECO:0000256" key="2">
    <source>
        <dbReference type="ARBA" id="ARBA00004173"/>
    </source>
</evidence>
<evidence type="ECO:0000256" key="4">
    <source>
        <dbReference type="ARBA" id="ARBA00011881"/>
    </source>
</evidence>
<dbReference type="InterPro" id="IPR015424">
    <property type="entry name" value="PyrdxlP-dep_Trfase"/>
</dbReference>
<dbReference type="InterPro" id="IPR049704">
    <property type="entry name" value="Aminotrans_3_PPA_site"/>
</dbReference>
<accession>A0A644US66</accession>
<dbReference type="PANTHER" id="PTHR45688:SF3">
    <property type="entry name" value="ALANINE--GLYOXYLATE AMINOTRANSFERASE 2, MITOCHONDRIAL"/>
    <property type="match status" value="1"/>
</dbReference>
<comment type="caution">
    <text evidence="11">The sequence shown here is derived from an EMBL/GenBank/DDBJ whole genome shotgun (WGS) entry which is preliminary data.</text>
</comment>
<dbReference type="EC" id="2.6.1.44" evidence="5"/>
<evidence type="ECO:0000256" key="10">
    <source>
        <dbReference type="ARBA" id="ARBA00023128"/>
    </source>
</evidence>
<keyword evidence="7 11" id="KW-0808">Transferase</keyword>
<gene>
    <name evidence="11" type="primary">argD_10</name>
    <name evidence="11" type="ORF">SDC9_27483</name>
</gene>
<dbReference type="GO" id="GO:0030170">
    <property type="term" value="F:pyridoxal phosphate binding"/>
    <property type="evidence" value="ECO:0007669"/>
    <property type="project" value="InterPro"/>
</dbReference>
<evidence type="ECO:0000256" key="8">
    <source>
        <dbReference type="ARBA" id="ARBA00022898"/>
    </source>
</evidence>
<dbReference type="EMBL" id="VSSQ01000151">
    <property type="protein sequence ID" value="MPL81555.1"/>
    <property type="molecule type" value="Genomic_DNA"/>
</dbReference>
<dbReference type="InterPro" id="IPR015421">
    <property type="entry name" value="PyrdxlP-dep_Trfase_major"/>
</dbReference>
<keyword evidence="8" id="KW-0663">Pyridoxal phosphate</keyword>
<evidence type="ECO:0000256" key="3">
    <source>
        <dbReference type="ARBA" id="ARBA00008954"/>
    </source>
</evidence>
<comment type="similarity">
    <text evidence="3">Belongs to the class-III pyridoxal-phosphate-dependent aminotransferase family.</text>
</comment>
<keyword evidence="9" id="KW-0809">Transit peptide</keyword>
<dbReference type="CDD" id="cd00610">
    <property type="entry name" value="OAT_like"/>
    <property type="match status" value="1"/>
</dbReference>
<name>A0A644US66_9ZZZZ</name>
<dbReference type="Gene3D" id="3.90.1150.10">
    <property type="entry name" value="Aspartate Aminotransferase, domain 1"/>
    <property type="match status" value="1"/>
</dbReference>
<keyword evidence="6 11" id="KW-0032">Aminotransferase</keyword>
<proteinExistence type="inferred from homology"/>
<dbReference type="InterPro" id="IPR005814">
    <property type="entry name" value="Aminotrans_3"/>
</dbReference>
<evidence type="ECO:0000313" key="11">
    <source>
        <dbReference type="EMBL" id="MPL81555.1"/>
    </source>
</evidence>